<dbReference type="Proteomes" id="UP001196413">
    <property type="component" value="Unassembled WGS sequence"/>
</dbReference>
<keyword evidence="2" id="KW-1185">Reference proteome</keyword>
<dbReference type="EMBL" id="JAHQIW010002850">
    <property type="protein sequence ID" value="KAJ1356613.1"/>
    <property type="molecule type" value="Genomic_DNA"/>
</dbReference>
<comment type="caution">
    <text evidence="1">The sequence shown here is derived from an EMBL/GenBank/DDBJ whole genome shotgun (WGS) entry which is preliminary data.</text>
</comment>
<name>A0AAD5MI87_PARTN</name>
<accession>A0AAD5MI87</accession>
<evidence type="ECO:0000313" key="2">
    <source>
        <dbReference type="Proteomes" id="UP001196413"/>
    </source>
</evidence>
<protein>
    <submittedName>
        <fullName evidence="1">Uncharacterized protein</fullName>
    </submittedName>
</protein>
<proteinExistence type="predicted"/>
<gene>
    <name evidence="1" type="ORF">KIN20_014344</name>
</gene>
<reference evidence="1" key="1">
    <citation type="submission" date="2021-06" db="EMBL/GenBank/DDBJ databases">
        <title>Parelaphostrongylus tenuis whole genome reference sequence.</title>
        <authorList>
            <person name="Garwood T.J."/>
            <person name="Larsen P.A."/>
            <person name="Fountain-Jones N.M."/>
            <person name="Garbe J.R."/>
            <person name="Macchietto M.G."/>
            <person name="Kania S.A."/>
            <person name="Gerhold R.W."/>
            <person name="Richards J.E."/>
            <person name="Wolf T.M."/>
        </authorList>
    </citation>
    <scope>NUCLEOTIDE SEQUENCE</scope>
    <source>
        <strain evidence="1">MNPRO001-30</strain>
        <tissue evidence="1">Meninges</tissue>
    </source>
</reference>
<evidence type="ECO:0000313" key="1">
    <source>
        <dbReference type="EMBL" id="KAJ1356613.1"/>
    </source>
</evidence>
<dbReference type="AlphaFoldDB" id="A0AAD5MI87"/>
<organism evidence="1 2">
    <name type="scientific">Parelaphostrongylus tenuis</name>
    <name type="common">Meningeal worm</name>
    <dbReference type="NCBI Taxonomy" id="148309"/>
    <lineage>
        <taxon>Eukaryota</taxon>
        <taxon>Metazoa</taxon>
        <taxon>Ecdysozoa</taxon>
        <taxon>Nematoda</taxon>
        <taxon>Chromadorea</taxon>
        <taxon>Rhabditida</taxon>
        <taxon>Rhabditina</taxon>
        <taxon>Rhabditomorpha</taxon>
        <taxon>Strongyloidea</taxon>
        <taxon>Metastrongylidae</taxon>
        <taxon>Parelaphostrongylus</taxon>
    </lineage>
</organism>
<sequence length="51" mass="5552">MNEFSLRDGVIDKDNCVKTNAFAILWEEQSGMTSDDLLRGSDLASCAVLTA</sequence>